<evidence type="ECO:0000259" key="12">
    <source>
        <dbReference type="PROSITE" id="PS50110"/>
    </source>
</evidence>
<dbReference type="InterPro" id="IPR036641">
    <property type="entry name" value="HPT_dom_sf"/>
</dbReference>
<keyword evidence="2" id="KW-1003">Cell membrane</keyword>
<feature type="domain" description="HPt" evidence="13">
    <location>
        <begin position="437"/>
        <end position="531"/>
    </location>
</feature>
<evidence type="ECO:0000256" key="5">
    <source>
        <dbReference type="ARBA" id="ARBA00022741"/>
    </source>
</evidence>
<dbReference type="InterPro" id="IPR008207">
    <property type="entry name" value="Sig_transdc_His_kin_Hpt_dom"/>
</dbReference>
<accession>A0AAW9Q8C5</accession>
<evidence type="ECO:0000256" key="11">
    <source>
        <dbReference type="PROSITE-ProRule" id="PRU00169"/>
    </source>
</evidence>
<reference evidence="14 15" key="1">
    <citation type="submission" date="2024-02" db="EMBL/GenBank/DDBJ databases">
        <title>Genome sequence of Aquincola sp. MAHUQ-54.</title>
        <authorList>
            <person name="Huq M.A."/>
        </authorList>
    </citation>
    <scope>NUCLEOTIDE SEQUENCE [LARGE SCALE GENOMIC DNA]</scope>
    <source>
        <strain evidence="14 15">MAHUQ-54</strain>
    </source>
</reference>
<name>A0AAW9Q8C5_9BURK</name>
<dbReference type="GO" id="GO:0005524">
    <property type="term" value="F:ATP binding"/>
    <property type="evidence" value="ECO:0007669"/>
    <property type="project" value="UniProtKB-KW"/>
</dbReference>
<dbReference type="Pfam" id="PF00072">
    <property type="entry name" value="Response_reg"/>
    <property type="match status" value="2"/>
</dbReference>
<keyword evidence="9" id="KW-0472">Membrane</keyword>
<evidence type="ECO:0000256" key="2">
    <source>
        <dbReference type="ARBA" id="ARBA00022475"/>
    </source>
</evidence>
<keyword evidence="15" id="KW-1185">Reference proteome</keyword>
<keyword evidence="4" id="KW-0812">Transmembrane</keyword>
<feature type="modified residue" description="4-aspartylphosphate" evidence="11">
    <location>
        <position position="181"/>
    </location>
</feature>
<keyword evidence="7" id="KW-1133">Transmembrane helix</keyword>
<dbReference type="GO" id="GO:0005886">
    <property type="term" value="C:plasma membrane"/>
    <property type="evidence" value="ECO:0007669"/>
    <property type="project" value="UniProtKB-SubCell"/>
</dbReference>
<protein>
    <submittedName>
        <fullName evidence="14">Response regulator</fullName>
    </submittedName>
</protein>
<dbReference type="InterPro" id="IPR011006">
    <property type="entry name" value="CheY-like_superfamily"/>
</dbReference>
<dbReference type="AlphaFoldDB" id="A0AAW9Q8C5"/>
<keyword evidence="8" id="KW-0902">Two-component regulatory system</keyword>
<dbReference type="Gene3D" id="1.20.120.160">
    <property type="entry name" value="HPT domain"/>
    <property type="match status" value="1"/>
</dbReference>
<dbReference type="PANTHER" id="PTHR45339">
    <property type="entry name" value="HYBRID SIGNAL TRANSDUCTION HISTIDINE KINASE J"/>
    <property type="match status" value="1"/>
</dbReference>
<evidence type="ECO:0000313" key="15">
    <source>
        <dbReference type="Proteomes" id="UP001336250"/>
    </source>
</evidence>
<organism evidence="14 15">
    <name type="scientific">Aquincola agrisoli</name>
    <dbReference type="NCBI Taxonomy" id="3119538"/>
    <lineage>
        <taxon>Bacteria</taxon>
        <taxon>Pseudomonadati</taxon>
        <taxon>Pseudomonadota</taxon>
        <taxon>Betaproteobacteria</taxon>
        <taxon>Burkholderiales</taxon>
        <taxon>Sphaerotilaceae</taxon>
        <taxon>Aquincola</taxon>
    </lineage>
</organism>
<feature type="modified residue" description="Phosphohistidine" evidence="10">
    <location>
        <position position="476"/>
    </location>
</feature>
<dbReference type="Gene3D" id="3.40.50.2300">
    <property type="match status" value="2"/>
</dbReference>
<dbReference type="SUPFAM" id="SSF47226">
    <property type="entry name" value="Histidine-containing phosphotransfer domain, HPT domain"/>
    <property type="match status" value="1"/>
</dbReference>
<dbReference type="GO" id="GO:0004672">
    <property type="term" value="F:protein kinase activity"/>
    <property type="evidence" value="ECO:0007669"/>
    <property type="project" value="UniProtKB-ARBA"/>
</dbReference>
<evidence type="ECO:0000256" key="1">
    <source>
        <dbReference type="ARBA" id="ARBA00004651"/>
    </source>
</evidence>
<evidence type="ECO:0000256" key="6">
    <source>
        <dbReference type="ARBA" id="ARBA00022840"/>
    </source>
</evidence>
<dbReference type="CDD" id="cd17546">
    <property type="entry name" value="REC_hyHK_CKI1_RcsC-like"/>
    <property type="match status" value="2"/>
</dbReference>
<dbReference type="InterPro" id="IPR001789">
    <property type="entry name" value="Sig_transdc_resp-reg_receiver"/>
</dbReference>
<feature type="domain" description="Response regulatory" evidence="12">
    <location>
        <begin position="127"/>
        <end position="250"/>
    </location>
</feature>
<dbReference type="Proteomes" id="UP001336250">
    <property type="component" value="Unassembled WGS sequence"/>
</dbReference>
<proteinExistence type="predicted"/>
<dbReference type="PROSITE" id="PS50110">
    <property type="entry name" value="RESPONSE_REGULATORY"/>
    <property type="match status" value="2"/>
</dbReference>
<evidence type="ECO:0000259" key="13">
    <source>
        <dbReference type="PROSITE" id="PS50894"/>
    </source>
</evidence>
<evidence type="ECO:0000256" key="9">
    <source>
        <dbReference type="ARBA" id="ARBA00023136"/>
    </source>
</evidence>
<evidence type="ECO:0000256" key="10">
    <source>
        <dbReference type="PROSITE-ProRule" id="PRU00110"/>
    </source>
</evidence>
<evidence type="ECO:0000256" key="3">
    <source>
        <dbReference type="ARBA" id="ARBA00022553"/>
    </source>
</evidence>
<dbReference type="SUPFAM" id="SSF52172">
    <property type="entry name" value="CheY-like"/>
    <property type="match status" value="2"/>
</dbReference>
<feature type="modified residue" description="4-aspartylphosphate" evidence="11">
    <location>
        <position position="326"/>
    </location>
</feature>
<sequence>MEHATFRLAELIDDLAGRLSAQADDRSVELLLTMPVSLPDRLTGDADWLLRALADIAQRVIDGAQSGEVVIRVEECGRKDGVLSLQFVVLHPGSDADPVVLPASFHFEASEDGAALAVGGVPLRGRRALIVDDNALVARTLGDMARDLGLQVEIAADGWDALRAATLARQAGRPFDLIFVDWRMPGMDGVSCARQLRGHAGATAPILVMATGFGGEEAVAQAKLQRVDIQDVLVKPVTPDRLVRASLAALRARPAASPTASPAATATRAGRRFDGLHLLLVEDNPISQELALDLLQRAGAKVSLAAHGREALDALSTVLFDGVLMDLQMPVMDGLEATRLIRANPRWHGLPIIAMTAAGLASDRDRVLAAGMNDHVPKPIDAEKLFAALARCVRPDRNGGSTPLPVFAPAAPPAGTDPMQHLPGIDVAIGRASTMGNERLYRRLLLKFRDAQHDIPERLEAAWSAGDKPAARRLAHDLAGVSGTLGAQRVHLAARAIEVICAGEGDAEALPGLLEDARQALAPVMAGLRGLPEE</sequence>
<dbReference type="GO" id="GO:0000160">
    <property type="term" value="P:phosphorelay signal transduction system"/>
    <property type="evidence" value="ECO:0007669"/>
    <property type="project" value="UniProtKB-KW"/>
</dbReference>
<comment type="caution">
    <text evidence="14">The sequence shown here is derived from an EMBL/GenBank/DDBJ whole genome shotgun (WGS) entry which is preliminary data.</text>
</comment>
<evidence type="ECO:0000256" key="8">
    <source>
        <dbReference type="ARBA" id="ARBA00023012"/>
    </source>
</evidence>
<dbReference type="SMART" id="SM00448">
    <property type="entry name" value="REC"/>
    <property type="match status" value="2"/>
</dbReference>
<dbReference type="PANTHER" id="PTHR45339:SF1">
    <property type="entry name" value="HYBRID SIGNAL TRANSDUCTION HISTIDINE KINASE J"/>
    <property type="match status" value="1"/>
</dbReference>
<keyword evidence="6" id="KW-0067">ATP-binding</keyword>
<evidence type="ECO:0000256" key="7">
    <source>
        <dbReference type="ARBA" id="ARBA00022989"/>
    </source>
</evidence>
<feature type="domain" description="Response regulatory" evidence="12">
    <location>
        <begin position="277"/>
        <end position="393"/>
    </location>
</feature>
<evidence type="ECO:0000313" key="14">
    <source>
        <dbReference type="EMBL" id="MEF7616046.1"/>
    </source>
</evidence>
<keyword evidence="3 11" id="KW-0597">Phosphoprotein</keyword>
<dbReference type="Pfam" id="PF01627">
    <property type="entry name" value="Hpt"/>
    <property type="match status" value="1"/>
</dbReference>
<dbReference type="PROSITE" id="PS50894">
    <property type="entry name" value="HPT"/>
    <property type="match status" value="1"/>
</dbReference>
<comment type="subcellular location">
    <subcellularLocation>
        <location evidence="1">Cell membrane</location>
        <topology evidence="1">Multi-pass membrane protein</topology>
    </subcellularLocation>
</comment>
<evidence type="ECO:0000256" key="4">
    <source>
        <dbReference type="ARBA" id="ARBA00022692"/>
    </source>
</evidence>
<dbReference type="EMBL" id="JAZIBG010000036">
    <property type="protein sequence ID" value="MEF7616046.1"/>
    <property type="molecule type" value="Genomic_DNA"/>
</dbReference>
<keyword evidence="5" id="KW-0547">Nucleotide-binding</keyword>
<dbReference type="RefSeq" id="WP_332291412.1">
    <property type="nucleotide sequence ID" value="NZ_JAZIBG010000036.1"/>
</dbReference>
<gene>
    <name evidence="14" type="ORF">V4F39_19180</name>
</gene>